<dbReference type="InterPro" id="IPR003593">
    <property type="entry name" value="AAA+_ATPase"/>
</dbReference>
<proteinExistence type="inferred from homology"/>
<dbReference type="SMART" id="SM00382">
    <property type="entry name" value="AAA"/>
    <property type="match status" value="1"/>
</dbReference>
<evidence type="ECO:0000256" key="6">
    <source>
        <dbReference type="ARBA" id="ARBA00022448"/>
    </source>
</evidence>
<evidence type="ECO:0000256" key="9">
    <source>
        <dbReference type="ARBA" id="ARBA00022781"/>
    </source>
</evidence>
<reference evidence="19 20" key="1">
    <citation type="submission" date="2024-09" db="EMBL/GenBank/DDBJ databases">
        <authorList>
            <person name="Sun Q."/>
            <person name="Mori K."/>
        </authorList>
    </citation>
    <scope>NUCLEOTIDE SEQUENCE [LARGE SCALE GENOMIC DNA]</scope>
    <source>
        <strain evidence="19 20">CICC 11035S</strain>
    </source>
</reference>
<name>A0ABV6SB87_9SPHN</name>
<dbReference type="Gene3D" id="3.40.50.12240">
    <property type="match status" value="1"/>
</dbReference>
<dbReference type="SUPFAM" id="SSF52540">
    <property type="entry name" value="P-loop containing nucleoside triphosphate hydrolases"/>
    <property type="match status" value="1"/>
</dbReference>
<keyword evidence="15" id="KW-1006">Bacterial flagellum protein export</keyword>
<evidence type="ECO:0000256" key="11">
    <source>
        <dbReference type="ARBA" id="ARBA00022840"/>
    </source>
</evidence>
<dbReference type="InterPro" id="IPR005714">
    <property type="entry name" value="ATPase_T3SS_FliI/YscN"/>
</dbReference>
<dbReference type="Pfam" id="PF00006">
    <property type="entry name" value="ATP-synt_ab"/>
    <property type="match status" value="1"/>
</dbReference>
<dbReference type="NCBIfam" id="TIGR03498">
    <property type="entry name" value="FliI_clade3"/>
    <property type="match status" value="1"/>
</dbReference>
<gene>
    <name evidence="19" type="primary">fliI</name>
    <name evidence="19" type="ORF">ACFFF8_18210</name>
</gene>
<dbReference type="EC" id="7.1.2.2" evidence="4"/>
<dbReference type="NCBIfam" id="TIGR01026">
    <property type="entry name" value="fliI_yscN"/>
    <property type="match status" value="1"/>
</dbReference>
<keyword evidence="7" id="KW-0963">Cytoplasm</keyword>
<evidence type="ECO:0000256" key="17">
    <source>
        <dbReference type="ARBA" id="ARBA00034006"/>
    </source>
</evidence>
<evidence type="ECO:0000256" key="4">
    <source>
        <dbReference type="ARBA" id="ARBA00012473"/>
    </source>
</evidence>
<comment type="subcellular location">
    <subcellularLocation>
        <location evidence="2">Cytoplasm</location>
    </subcellularLocation>
</comment>
<evidence type="ECO:0000256" key="7">
    <source>
        <dbReference type="ARBA" id="ARBA00022490"/>
    </source>
</evidence>
<evidence type="ECO:0000256" key="16">
    <source>
        <dbReference type="ARBA" id="ARBA00023310"/>
    </source>
</evidence>
<evidence type="ECO:0000256" key="14">
    <source>
        <dbReference type="ARBA" id="ARBA00023065"/>
    </source>
</evidence>
<dbReference type="InterPro" id="IPR040627">
    <property type="entry name" value="T3SS_ATPase_C"/>
</dbReference>
<evidence type="ECO:0000256" key="2">
    <source>
        <dbReference type="ARBA" id="ARBA00004496"/>
    </source>
</evidence>
<evidence type="ECO:0000256" key="15">
    <source>
        <dbReference type="ARBA" id="ARBA00023225"/>
    </source>
</evidence>
<keyword evidence="11" id="KW-0067">ATP-binding</keyword>
<protein>
    <recommendedName>
        <fullName evidence="5">Flagellum-specific ATP synthase</fullName>
        <ecNumber evidence="4">7.1.2.2</ecNumber>
    </recommendedName>
</protein>
<keyword evidence="16" id="KW-0066">ATP synthesis</keyword>
<evidence type="ECO:0000259" key="18">
    <source>
        <dbReference type="SMART" id="SM00382"/>
    </source>
</evidence>
<feature type="domain" description="AAA+ ATPase" evidence="18">
    <location>
        <begin position="158"/>
        <end position="342"/>
    </location>
</feature>
<keyword evidence="20" id="KW-1185">Reference proteome</keyword>
<keyword evidence="14" id="KW-0406">Ion transport</keyword>
<keyword evidence="19" id="KW-0969">Cilium</keyword>
<evidence type="ECO:0000256" key="12">
    <source>
        <dbReference type="ARBA" id="ARBA00022927"/>
    </source>
</evidence>
<comment type="function">
    <text evidence="1">Probable catalytic subunit of a protein translocase for flagellum-specific export, or a proton translocase involved in local circuits at the flagellum.</text>
</comment>
<dbReference type="InterPro" id="IPR050053">
    <property type="entry name" value="ATPase_alpha/beta_chains"/>
</dbReference>
<dbReference type="InterPro" id="IPR022426">
    <property type="entry name" value="FliI_clade3"/>
</dbReference>
<evidence type="ECO:0000256" key="8">
    <source>
        <dbReference type="ARBA" id="ARBA00022741"/>
    </source>
</evidence>
<comment type="similarity">
    <text evidence="3">Belongs to the ATPase alpha/beta chains family.</text>
</comment>
<keyword evidence="6" id="KW-0813">Transport</keyword>
<dbReference type="InterPro" id="IPR020003">
    <property type="entry name" value="ATPase_a/bsu_AS"/>
</dbReference>
<dbReference type="RefSeq" id="WP_267222599.1">
    <property type="nucleotide sequence ID" value="NZ_JAPCWC010000016.1"/>
</dbReference>
<evidence type="ECO:0000313" key="20">
    <source>
        <dbReference type="Proteomes" id="UP001589858"/>
    </source>
</evidence>
<keyword evidence="12" id="KW-0653">Protein transport</keyword>
<dbReference type="InterPro" id="IPR027417">
    <property type="entry name" value="P-loop_NTPase"/>
</dbReference>
<keyword evidence="19" id="KW-0282">Flagellum</keyword>
<evidence type="ECO:0000256" key="5">
    <source>
        <dbReference type="ARBA" id="ARBA00020580"/>
    </source>
</evidence>
<dbReference type="Proteomes" id="UP001589858">
    <property type="component" value="Unassembled WGS sequence"/>
</dbReference>
<dbReference type="PANTHER" id="PTHR15184">
    <property type="entry name" value="ATP SYNTHASE"/>
    <property type="match status" value="1"/>
</dbReference>
<organism evidence="19 20">
    <name type="scientific">Novosphingobium clariflavum</name>
    <dbReference type="NCBI Taxonomy" id="2029884"/>
    <lineage>
        <taxon>Bacteria</taxon>
        <taxon>Pseudomonadati</taxon>
        <taxon>Pseudomonadota</taxon>
        <taxon>Alphaproteobacteria</taxon>
        <taxon>Sphingomonadales</taxon>
        <taxon>Sphingomonadaceae</taxon>
        <taxon>Novosphingobium</taxon>
    </lineage>
</organism>
<dbReference type="PROSITE" id="PS00152">
    <property type="entry name" value="ATPASE_ALPHA_BETA"/>
    <property type="match status" value="1"/>
</dbReference>
<evidence type="ECO:0000256" key="1">
    <source>
        <dbReference type="ARBA" id="ARBA00003290"/>
    </source>
</evidence>
<keyword evidence="13" id="KW-1278">Translocase</keyword>
<keyword evidence="19" id="KW-0966">Cell projection</keyword>
<keyword evidence="9" id="KW-0375">Hydrogen ion transport</keyword>
<accession>A0ABV6SB87</accession>
<evidence type="ECO:0000256" key="13">
    <source>
        <dbReference type="ARBA" id="ARBA00022967"/>
    </source>
</evidence>
<comment type="caution">
    <text evidence="19">The sequence shown here is derived from an EMBL/GenBank/DDBJ whole genome shotgun (WGS) entry which is preliminary data.</text>
</comment>
<dbReference type="EMBL" id="JBHLTM010000070">
    <property type="protein sequence ID" value="MFC0686523.1"/>
    <property type="molecule type" value="Genomic_DNA"/>
</dbReference>
<comment type="catalytic activity">
    <reaction evidence="17">
        <text>ATP + H2O + cellular proteinSide 1 = ADP + phosphate + cellular proteinSide 2.</text>
        <dbReference type="EC" id="7.4.2.8"/>
    </reaction>
</comment>
<keyword evidence="10" id="KW-1005">Bacterial flagellum biogenesis</keyword>
<sequence>MASLAAAAAGLRLLTPDQRHGRVVAVRGALIEVEGLAGAAQIGSRVSLRSPNGTVEAEVTGLDRGIAHCLPFSDPQGIASGARADLSASQFALRPSEGWLGRMIDGLGRPVDGKGALPQGEMLRKIKASPPPASSRARVGTCVSTGVRALDIFAPLCKGQRLGLFAGSGVGKSVLLSMLARWTDCDVAVIGLIGERGREVQEFVQDDLGAEGLARSVVVVATSDEPALMRRQAAWTTLSVAEHFRDQGLNVLCLMDSVTRFAMAQREIGLASGEPPATKGYTPTVFAELPRLLERAGPGLPGQGTITGLFTVLVDGDDHNEPVADAVRGILDGHVVITRKIAERGRYPAIDVLKSVSRTLPHALGENENRLRLAARRELSTYADMEEMVRLGAYRAGSSEQVDRAVALSPRIEELLKQGKNERGHADESFAALAGILDLPELTPDAEVAP</sequence>
<dbReference type="PANTHER" id="PTHR15184:SF9">
    <property type="entry name" value="SPI-1 TYPE 3 SECRETION SYSTEM ATPASE"/>
    <property type="match status" value="1"/>
</dbReference>
<keyword evidence="8" id="KW-0547">Nucleotide-binding</keyword>
<dbReference type="CDD" id="cd01136">
    <property type="entry name" value="ATPase_flagellum-secretory_path_III"/>
    <property type="match status" value="1"/>
</dbReference>
<dbReference type="Pfam" id="PF18269">
    <property type="entry name" value="T3SS_ATPase_C"/>
    <property type="match status" value="1"/>
</dbReference>
<evidence type="ECO:0000256" key="10">
    <source>
        <dbReference type="ARBA" id="ARBA00022795"/>
    </source>
</evidence>
<evidence type="ECO:0000256" key="3">
    <source>
        <dbReference type="ARBA" id="ARBA00008936"/>
    </source>
</evidence>
<evidence type="ECO:0000313" key="19">
    <source>
        <dbReference type="EMBL" id="MFC0686523.1"/>
    </source>
</evidence>
<dbReference type="InterPro" id="IPR000194">
    <property type="entry name" value="ATPase_F1/V1/A1_a/bsu_nucl-bd"/>
</dbReference>